<proteinExistence type="predicted"/>
<protein>
    <submittedName>
        <fullName evidence="2">MFS transporter permease</fullName>
    </submittedName>
</protein>
<dbReference type="AlphaFoldDB" id="A0A7G9SMB1"/>
<feature type="transmembrane region" description="Helical" evidence="1">
    <location>
        <begin position="202"/>
        <end position="221"/>
    </location>
</feature>
<accession>A0A7G9SMB1</accession>
<keyword evidence="1" id="KW-1133">Transmembrane helix</keyword>
<gene>
    <name evidence="2" type="ORF">H9L16_09660</name>
</gene>
<evidence type="ECO:0000256" key="1">
    <source>
        <dbReference type="SAM" id="Phobius"/>
    </source>
</evidence>
<dbReference type="KEGG" id="tcn:H9L16_09660"/>
<keyword evidence="3" id="KW-1185">Reference proteome</keyword>
<feature type="transmembrane region" description="Helical" evidence="1">
    <location>
        <begin position="140"/>
        <end position="157"/>
    </location>
</feature>
<feature type="transmembrane region" description="Helical" evidence="1">
    <location>
        <begin position="163"/>
        <end position="181"/>
    </location>
</feature>
<feature type="transmembrane region" description="Helical" evidence="1">
    <location>
        <begin position="100"/>
        <end position="120"/>
    </location>
</feature>
<sequence>MDLMRILRSLEEFLYELVGWLVFYPRTFWRVLRHPAAIARYTELELQQEPERQFTETISPVLMLILSVVIAHGLEMLSRVPSLETDTPVSQLLLGSDQALLLTRCVVFCAFALVAALSILQQQGKAITRETLRSPFSVQAFLVSPFVLMLSVGILVARVEHGWSQAAGGVLIAIGCLWYLWARTCAYRALVDIGWWSALTRVSAAFLVTSAVAVALLQLLLP</sequence>
<dbReference type="EMBL" id="CP060719">
    <property type="protein sequence ID" value="QNN68986.1"/>
    <property type="molecule type" value="Genomic_DNA"/>
</dbReference>
<keyword evidence="1" id="KW-0812">Transmembrane</keyword>
<keyword evidence="1" id="KW-0472">Membrane</keyword>
<reference evidence="2 3" key="1">
    <citation type="submission" date="2020-08" db="EMBL/GenBank/DDBJ databases">
        <title>Genome sequence of Thermomonas carbonis KCTC 42013T.</title>
        <authorList>
            <person name="Hyun D.-W."/>
            <person name="Bae J.-W."/>
        </authorList>
    </citation>
    <scope>NUCLEOTIDE SEQUENCE [LARGE SCALE GENOMIC DNA]</scope>
    <source>
        <strain evidence="2 3">KCTC 42013</strain>
    </source>
</reference>
<feature type="transmembrane region" description="Helical" evidence="1">
    <location>
        <begin position="61"/>
        <end position="80"/>
    </location>
</feature>
<evidence type="ECO:0000313" key="3">
    <source>
        <dbReference type="Proteomes" id="UP000515804"/>
    </source>
</evidence>
<dbReference type="RefSeq" id="WP_187551509.1">
    <property type="nucleotide sequence ID" value="NZ_BMZL01000002.1"/>
</dbReference>
<name>A0A7G9SMB1_9GAMM</name>
<organism evidence="2 3">
    <name type="scientific">Thermomonas carbonis</name>
    <dbReference type="NCBI Taxonomy" id="1463158"/>
    <lineage>
        <taxon>Bacteria</taxon>
        <taxon>Pseudomonadati</taxon>
        <taxon>Pseudomonadota</taxon>
        <taxon>Gammaproteobacteria</taxon>
        <taxon>Lysobacterales</taxon>
        <taxon>Lysobacteraceae</taxon>
        <taxon>Thermomonas</taxon>
    </lineage>
</organism>
<evidence type="ECO:0000313" key="2">
    <source>
        <dbReference type="EMBL" id="QNN68986.1"/>
    </source>
</evidence>
<dbReference type="Proteomes" id="UP000515804">
    <property type="component" value="Chromosome"/>
</dbReference>